<keyword evidence="9" id="KW-1185">Reference proteome</keyword>
<name>A0ABT9P674_9ACTN</name>
<dbReference type="RefSeq" id="WP_307245136.1">
    <property type="nucleotide sequence ID" value="NZ_JAUSQZ010000001.1"/>
</dbReference>
<gene>
    <name evidence="8" type="ORF">J2S57_003942</name>
</gene>
<keyword evidence="5 6" id="KW-0472">Membrane</keyword>
<evidence type="ECO:0000256" key="1">
    <source>
        <dbReference type="ARBA" id="ARBA00004651"/>
    </source>
</evidence>
<evidence type="ECO:0000259" key="7">
    <source>
        <dbReference type="Pfam" id="PF06271"/>
    </source>
</evidence>
<keyword evidence="3 6" id="KW-0812">Transmembrane</keyword>
<dbReference type="PANTHER" id="PTHR36115:SF6">
    <property type="entry name" value="PROLINE-RICH ANTIGEN HOMOLOG"/>
    <property type="match status" value="1"/>
</dbReference>
<dbReference type="InterPro" id="IPR010432">
    <property type="entry name" value="RDD"/>
</dbReference>
<evidence type="ECO:0000256" key="2">
    <source>
        <dbReference type="ARBA" id="ARBA00022475"/>
    </source>
</evidence>
<proteinExistence type="predicted"/>
<protein>
    <submittedName>
        <fullName evidence="8">RDD family membrane protein YckC</fullName>
    </submittedName>
</protein>
<accession>A0ABT9P674</accession>
<dbReference type="InterPro" id="IPR051791">
    <property type="entry name" value="Pra-immunoreactive"/>
</dbReference>
<feature type="domain" description="RDD" evidence="7">
    <location>
        <begin position="40"/>
        <end position="149"/>
    </location>
</feature>
<evidence type="ECO:0000256" key="3">
    <source>
        <dbReference type="ARBA" id="ARBA00022692"/>
    </source>
</evidence>
<dbReference type="InterPro" id="IPR016795">
    <property type="entry name" value="UCP021697"/>
</dbReference>
<sequence>MAVDRRDIGSWIQGPEAVTGVSGYPGERLDRPETGPGSLARPGRRFASVLIDWVLCLVIARGFFGTETVASGVGTLIPVAILAVENLLLISTTGFTIGQRVMGVHVERVVGGGPIGLWRSALRAVLLSLVVPPLTMGWDVDRRGMHDLLTSSVVARN</sequence>
<organism evidence="8 9">
    <name type="scientific">Kineosporia succinea</name>
    <dbReference type="NCBI Taxonomy" id="84632"/>
    <lineage>
        <taxon>Bacteria</taxon>
        <taxon>Bacillati</taxon>
        <taxon>Actinomycetota</taxon>
        <taxon>Actinomycetes</taxon>
        <taxon>Kineosporiales</taxon>
        <taxon>Kineosporiaceae</taxon>
        <taxon>Kineosporia</taxon>
    </lineage>
</organism>
<dbReference type="Proteomes" id="UP001235712">
    <property type="component" value="Unassembled WGS sequence"/>
</dbReference>
<evidence type="ECO:0000313" key="9">
    <source>
        <dbReference type="Proteomes" id="UP001235712"/>
    </source>
</evidence>
<evidence type="ECO:0000256" key="4">
    <source>
        <dbReference type="ARBA" id="ARBA00022989"/>
    </source>
</evidence>
<dbReference type="PIRSF" id="PIRSF021697">
    <property type="entry name" value="UCP021697"/>
    <property type="match status" value="1"/>
</dbReference>
<evidence type="ECO:0000313" key="8">
    <source>
        <dbReference type="EMBL" id="MDP9828193.1"/>
    </source>
</evidence>
<reference evidence="8 9" key="1">
    <citation type="submission" date="2023-07" db="EMBL/GenBank/DDBJ databases">
        <title>Sequencing the genomes of 1000 actinobacteria strains.</title>
        <authorList>
            <person name="Klenk H.-P."/>
        </authorList>
    </citation>
    <scope>NUCLEOTIDE SEQUENCE [LARGE SCALE GENOMIC DNA]</scope>
    <source>
        <strain evidence="8 9">DSM 44388</strain>
    </source>
</reference>
<keyword evidence="4 6" id="KW-1133">Transmembrane helix</keyword>
<comment type="subcellular location">
    <subcellularLocation>
        <location evidence="1">Cell membrane</location>
        <topology evidence="1">Multi-pass membrane protein</topology>
    </subcellularLocation>
</comment>
<keyword evidence="2" id="KW-1003">Cell membrane</keyword>
<dbReference type="EMBL" id="JAUSQZ010000001">
    <property type="protein sequence ID" value="MDP9828193.1"/>
    <property type="molecule type" value="Genomic_DNA"/>
</dbReference>
<comment type="caution">
    <text evidence="8">The sequence shown here is derived from an EMBL/GenBank/DDBJ whole genome shotgun (WGS) entry which is preliminary data.</text>
</comment>
<feature type="transmembrane region" description="Helical" evidence="6">
    <location>
        <begin position="76"/>
        <end position="98"/>
    </location>
</feature>
<evidence type="ECO:0000256" key="6">
    <source>
        <dbReference type="SAM" id="Phobius"/>
    </source>
</evidence>
<dbReference type="PANTHER" id="PTHR36115">
    <property type="entry name" value="PROLINE-RICH ANTIGEN HOMOLOG-RELATED"/>
    <property type="match status" value="1"/>
</dbReference>
<feature type="transmembrane region" description="Helical" evidence="6">
    <location>
        <begin position="46"/>
        <end position="64"/>
    </location>
</feature>
<evidence type="ECO:0000256" key="5">
    <source>
        <dbReference type="ARBA" id="ARBA00023136"/>
    </source>
</evidence>
<dbReference type="Pfam" id="PF06271">
    <property type="entry name" value="RDD"/>
    <property type="match status" value="1"/>
</dbReference>